<dbReference type="SUPFAM" id="SSF47616">
    <property type="entry name" value="GST C-terminal domain-like"/>
    <property type="match status" value="1"/>
</dbReference>
<dbReference type="AlphaFoldDB" id="A0AAV9NYR8"/>
<comment type="caution">
    <text evidence="3">The sequence shown here is derived from an EMBL/GenBank/DDBJ whole genome shotgun (WGS) entry which is preliminary data.</text>
</comment>
<dbReference type="InterPro" id="IPR036249">
    <property type="entry name" value="Thioredoxin-like_sf"/>
</dbReference>
<dbReference type="Gene3D" id="1.20.1050.10">
    <property type="match status" value="1"/>
</dbReference>
<protein>
    <submittedName>
        <fullName evidence="3">Bifunctional glutathione transferase/peroxidase</fullName>
        <ecNumber evidence="3">2.5.1.18</ecNumber>
    </submittedName>
</protein>
<reference evidence="3 4" key="1">
    <citation type="submission" date="2023-08" db="EMBL/GenBank/DDBJ databases">
        <title>Black Yeasts Isolated from many extreme environments.</title>
        <authorList>
            <person name="Coleine C."/>
            <person name="Stajich J.E."/>
            <person name="Selbmann L."/>
        </authorList>
    </citation>
    <scope>NUCLEOTIDE SEQUENCE [LARGE SCALE GENOMIC DNA]</scope>
    <source>
        <strain evidence="3 4">CCFEE 5935</strain>
    </source>
</reference>
<dbReference type="SUPFAM" id="SSF52833">
    <property type="entry name" value="Thioredoxin-like"/>
    <property type="match status" value="1"/>
</dbReference>
<proteinExistence type="inferred from homology"/>
<dbReference type="PANTHER" id="PTHR44051">
    <property type="entry name" value="GLUTATHIONE S-TRANSFERASE-RELATED"/>
    <property type="match status" value="1"/>
</dbReference>
<dbReference type="CDD" id="cd03189">
    <property type="entry name" value="GST_C_GTT1_like"/>
    <property type="match status" value="1"/>
</dbReference>
<comment type="similarity">
    <text evidence="1">Belongs to the GST superfamily.</text>
</comment>
<accession>A0AAV9NYR8</accession>
<dbReference type="Gene3D" id="3.40.30.10">
    <property type="entry name" value="Glutaredoxin"/>
    <property type="match status" value="1"/>
</dbReference>
<evidence type="ECO:0000259" key="2">
    <source>
        <dbReference type="PROSITE" id="PS50404"/>
    </source>
</evidence>
<dbReference type="EMBL" id="JAVRRT010000019">
    <property type="protein sequence ID" value="KAK5164479.1"/>
    <property type="molecule type" value="Genomic_DNA"/>
</dbReference>
<evidence type="ECO:0000256" key="1">
    <source>
        <dbReference type="ARBA" id="ARBA00007409"/>
    </source>
</evidence>
<keyword evidence="3" id="KW-0808">Transferase</keyword>
<gene>
    <name evidence="3" type="primary">GTT1</name>
    <name evidence="3" type="ORF">LTR77_009685</name>
</gene>
<organism evidence="3 4">
    <name type="scientific">Saxophila tyrrhenica</name>
    <dbReference type="NCBI Taxonomy" id="1690608"/>
    <lineage>
        <taxon>Eukaryota</taxon>
        <taxon>Fungi</taxon>
        <taxon>Dikarya</taxon>
        <taxon>Ascomycota</taxon>
        <taxon>Pezizomycotina</taxon>
        <taxon>Dothideomycetes</taxon>
        <taxon>Dothideomycetidae</taxon>
        <taxon>Mycosphaerellales</taxon>
        <taxon>Extremaceae</taxon>
        <taxon>Saxophila</taxon>
    </lineage>
</organism>
<keyword evidence="4" id="KW-1185">Reference proteome</keyword>
<dbReference type="InterPro" id="IPR004045">
    <property type="entry name" value="Glutathione_S-Trfase_N"/>
</dbReference>
<dbReference type="Pfam" id="PF13409">
    <property type="entry name" value="GST_N_2"/>
    <property type="match status" value="1"/>
</dbReference>
<sequence>MATDNGEKPKVTLYWLNGSRAQRIVWLLEECTDLDYNIEVFKRGEDKLAPAELKQIHPLGKSPVIKVEAPGAEPVILAESGTMMEYLSEYFASRLIPKRYRDGMEGKIGGETEQWQRYRFYMHYAEGSLMSPLLMALLLSFSGIRNAPVPFFIKPITRSIANNVESSFLNKQFETHFGFLESQLKSSPEGGNYLCGKDLTTADILMSFPLIAGKTKVDANLYPTLTAYTKLLESNEVYQRSIKKIEETSGIPFKVTP</sequence>
<dbReference type="PANTHER" id="PTHR44051:SF9">
    <property type="entry name" value="GLUTATHIONE S-TRANSFERASE 1"/>
    <property type="match status" value="1"/>
</dbReference>
<evidence type="ECO:0000313" key="4">
    <source>
        <dbReference type="Proteomes" id="UP001337655"/>
    </source>
</evidence>
<dbReference type="InterPro" id="IPR040079">
    <property type="entry name" value="Glutathione_S-Trfase"/>
</dbReference>
<name>A0AAV9NYR8_9PEZI</name>
<dbReference type="SFLD" id="SFLDS00019">
    <property type="entry name" value="Glutathione_Transferase_(cytos"/>
    <property type="match status" value="1"/>
</dbReference>
<dbReference type="RefSeq" id="XP_064654727.1">
    <property type="nucleotide sequence ID" value="XM_064806911.1"/>
</dbReference>
<dbReference type="InterPro" id="IPR004046">
    <property type="entry name" value="GST_C"/>
</dbReference>
<dbReference type="Pfam" id="PF14497">
    <property type="entry name" value="GST_C_3"/>
    <property type="match status" value="1"/>
</dbReference>
<dbReference type="Proteomes" id="UP001337655">
    <property type="component" value="Unassembled WGS sequence"/>
</dbReference>
<dbReference type="InterPro" id="IPR036282">
    <property type="entry name" value="Glutathione-S-Trfase_C_sf"/>
</dbReference>
<dbReference type="SFLD" id="SFLDG00358">
    <property type="entry name" value="Main_(cytGST)"/>
    <property type="match status" value="1"/>
</dbReference>
<feature type="domain" description="GST N-terminal" evidence="2">
    <location>
        <begin position="9"/>
        <end position="95"/>
    </location>
</feature>
<dbReference type="CDD" id="cd03046">
    <property type="entry name" value="GST_N_GTT1_like"/>
    <property type="match status" value="1"/>
</dbReference>
<dbReference type="GO" id="GO:0004364">
    <property type="term" value="F:glutathione transferase activity"/>
    <property type="evidence" value="ECO:0007669"/>
    <property type="project" value="UniProtKB-EC"/>
</dbReference>
<dbReference type="PROSITE" id="PS50404">
    <property type="entry name" value="GST_NTER"/>
    <property type="match status" value="1"/>
</dbReference>
<evidence type="ECO:0000313" key="3">
    <source>
        <dbReference type="EMBL" id="KAK5164479.1"/>
    </source>
</evidence>
<dbReference type="EC" id="2.5.1.18" evidence="3"/>
<dbReference type="GeneID" id="89931015"/>